<proteinExistence type="inferred from homology"/>
<evidence type="ECO:0000313" key="3">
    <source>
        <dbReference type="Ensembl" id="ENSFCTP00005011396.1"/>
    </source>
</evidence>
<dbReference type="Gene3D" id="2.80.10.70">
    <property type="entry name" value="Spindlin/Ssty"/>
    <property type="match status" value="1"/>
</dbReference>
<reference evidence="3" key="2">
    <citation type="submission" date="2025-08" db="UniProtKB">
        <authorList>
            <consortium name="Ensembl"/>
        </authorList>
    </citation>
    <scope>IDENTIFICATION</scope>
    <source>
        <strain evidence="3">breed Abyssinian</strain>
    </source>
</reference>
<reference evidence="3" key="3">
    <citation type="submission" date="2025-09" db="UniProtKB">
        <authorList>
            <consortium name="Ensembl"/>
        </authorList>
    </citation>
    <scope>IDENTIFICATION</scope>
    <source>
        <strain evidence="3">breed Abyssinian</strain>
    </source>
</reference>
<comment type="similarity">
    <text evidence="1">Belongs to the SPIN/STSY family.</text>
</comment>
<feature type="compositionally biased region" description="Low complexity" evidence="2">
    <location>
        <begin position="264"/>
        <end position="279"/>
    </location>
</feature>
<feature type="compositionally biased region" description="Low complexity" evidence="2">
    <location>
        <begin position="347"/>
        <end position="357"/>
    </location>
</feature>
<evidence type="ECO:0000256" key="2">
    <source>
        <dbReference type="SAM" id="MobiDB-lite"/>
    </source>
</evidence>
<feature type="region of interest" description="Disordered" evidence="2">
    <location>
        <begin position="111"/>
        <end position="394"/>
    </location>
</feature>
<dbReference type="PANTHER" id="PTHR10405">
    <property type="entry name" value="SPINDLIN"/>
    <property type="match status" value="1"/>
</dbReference>
<feature type="compositionally biased region" description="Basic residues" evidence="2">
    <location>
        <begin position="316"/>
        <end position="325"/>
    </location>
</feature>
<evidence type="ECO:0000313" key="4">
    <source>
        <dbReference type="Proteomes" id="UP000823872"/>
    </source>
</evidence>
<name>A0ABI7WM73_FELCA</name>
<feature type="compositionally biased region" description="Basic residues" evidence="2">
    <location>
        <begin position="372"/>
        <end position="383"/>
    </location>
</feature>
<feature type="compositionally biased region" description="Pro residues" evidence="2">
    <location>
        <begin position="294"/>
        <end position="310"/>
    </location>
</feature>
<protein>
    <recommendedName>
        <fullName evidence="5">Spindlin 1</fullName>
    </recommendedName>
</protein>
<sequence>WGAGVGEGRAPESGGLCAQSSRVECGGGGWGSDPGFRSCTHLIRSQNCFSFPSSPHAPANKQQNTQRASWVKQVKRVLERPWERLVPNFGGELGYFSCVCRGLGSQGHRWVDKARVPPPHPRRDRGGWARPGSGRTGTRVRRAPLPRPAKKVGGREPVLVRTGPRSAERPSPSRQGRWVGEARPRVRARGTGRAGAGALPGVWPVSTQPRLSPRTPLPPYPASSTPAACALQDDLLLRSKNEEGRSIRESPPTERKRNFPGCLTSGASPGAPGSRGSTPRTPPLPGAHLGAGPARPPRGPAQLPPAPPGESPARPRPGRPRRHRERAASGPPCSVPPSQLPGERRQTPSPTRPVRAAPAPPPGHAGVSASMMKKRTSHKKHRSSVGPSKPVSQPRRNIVGCRIQHGWKEGNGPVTQWKGTVLDQVPVNPSLYLIKYDGFDCVYGLELNKDERVSALEVLPDRVASSRISDAHLADTMIGKAVEHMFETEDGSKDEWRGMVLARAPIMNTWFYITYEKDPVLYMYQLLDDYKEGDLRIMPDSNDSPPAEREPGEVVDSLVGKQVEYAKEDGSKRTGMVIHQVEAKPSVYFIKFDDDFHIYVYDLVKTS</sequence>
<dbReference type="Pfam" id="PF02513">
    <property type="entry name" value="Spin-Ssty"/>
    <property type="match status" value="3"/>
</dbReference>
<feature type="compositionally biased region" description="Basic residues" evidence="2">
    <location>
        <begin position="138"/>
        <end position="152"/>
    </location>
</feature>
<dbReference type="InterPro" id="IPR042567">
    <property type="entry name" value="SPIN/Ssty_sf"/>
</dbReference>
<accession>A0ABI7WM73</accession>
<feature type="compositionally biased region" description="Basic and acidic residues" evidence="2">
    <location>
        <begin position="235"/>
        <end position="257"/>
    </location>
</feature>
<evidence type="ECO:0000256" key="1">
    <source>
        <dbReference type="ARBA" id="ARBA00009467"/>
    </source>
</evidence>
<keyword evidence="4" id="KW-1185">Reference proteome</keyword>
<dbReference type="Ensembl" id="ENSFCTT00005016614.1">
    <property type="protein sequence ID" value="ENSFCTP00005011396.1"/>
    <property type="gene ID" value="ENSFCTG00005005914.1"/>
</dbReference>
<reference evidence="3 4" key="1">
    <citation type="submission" date="2021-02" db="EMBL/GenBank/DDBJ databases">
        <title>Safari Cat Assemblies.</title>
        <authorList>
            <person name="Bredemeyer K.R."/>
            <person name="Murphy W.J."/>
        </authorList>
    </citation>
    <scope>NUCLEOTIDE SEQUENCE [LARGE SCALE GENOMIC DNA]</scope>
</reference>
<organism evidence="3 4">
    <name type="scientific">Felis catus</name>
    <name type="common">Cat</name>
    <name type="synonym">Felis silvestris catus</name>
    <dbReference type="NCBI Taxonomy" id="9685"/>
    <lineage>
        <taxon>Eukaryota</taxon>
        <taxon>Metazoa</taxon>
        <taxon>Chordata</taxon>
        <taxon>Craniata</taxon>
        <taxon>Vertebrata</taxon>
        <taxon>Euteleostomi</taxon>
        <taxon>Mammalia</taxon>
        <taxon>Eutheria</taxon>
        <taxon>Laurasiatheria</taxon>
        <taxon>Carnivora</taxon>
        <taxon>Feliformia</taxon>
        <taxon>Felidae</taxon>
        <taxon>Felinae</taxon>
        <taxon>Felis</taxon>
    </lineage>
</organism>
<dbReference type="InterPro" id="IPR003671">
    <property type="entry name" value="SPIN/Ssty"/>
</dbReference>
<dbReference type="Proteomes" id="UP000823872">
    <property type="component" value="Chromosome D4"/>
</dbReference>
<dbReference type="GeneTree" id="ENSGT00950000182925"/>
<evidence type="ECO:0008006" key="5">
    <source>
        <dbReference type="Google" id="ProtNLM"/>
    </source>
</evidence>